<organism evidence="2 3">
    <name type="scientific">Clarias magur</name>
    <name type="common">Asian catfish</name>
    <name type="synonym">Macropteronotus magur</name>
    <dbReference type="NCBI Taxonomy" id="1594786"/>
    <lineage>
        <taxon>Eukaryota</taxon>
        <taxon>Metazoa</taxon>
        <taxon>Chordata</taxon>
        <taxon>Craniata</taxon>
        <taxon>Vertebrata</taxon>
        <taxon>Euteleostomi</taxon>
        <taxon>Actinopterygii</taxon>
        <taxon>Neopterygii</taxon>
        <taxon>Teleostei</taxon>
        <taxon>Ostariophysi</taxon>
        <taxon>Siluriformes</taxon>
        <taxon>Clariidae</taxon>
        <taxon>Clarias</taxon>
    </lineage>
</organism>
<keyword evidence="1" id="KW-0472">Membrane</keyword>
<dbReference type="InterPro" id="IPR050828">
    <property type="entry name" value="C-type_lectin/matrix_domain"/>
</dbReference>
<feature type="transmembrane region" description="Helical" evidence="1">
    <location>
        <begin position="6"/>
        <end position="31"/>
    </location>
</feature>
<dbReference type="AlphaFoldDB" id="A0A8J4X5L0"/>
<feature type="non-terminal residue" evidence="2">
    <location>
        <position position="1"/>
    </location>
</feature>
<accession>A0A8J4X5L0</accession>
<dbReference type="PANTHER" id="PTHR45710:SF8">
    <property type="entry name" value="RERATING FAMILY MEMBER 4"/>
    <property type="match status" value="1"/>
</dbReference>
<dbReference type="PANTHER" id="PTHR45710">
    <property type="entry name" value="C-TYPE LECTIN DOMAIN-CONTAINING PROTEIN 180"/>
    <property type="match status" value="1"/>
</dbReference>
<evidence type="ECO:0000256" key="1">
    <source>
        <dbReference type="SAM" id="Phobius"/>
    </source>
</evidence>
<dbReference type="Gene3D" id="3.10.100.10">
    <property type="entry name" value="Mannose-Binding Protein A, subunit A"/>
    <property type="match status" value="1"/>
</dbReference>
<dbReference type="Gene3D" id="1.20.5.400">
    <property type="match status" value="1"/>
</dbReference>
<protein>
    <submittedName>
        <fullName evidence="2">Antigen like protein</fullName>
    </submittedName>
</protein>
<dbReference type="EMBL" id="QNUK01000397">
    <property type="protein sequence ID" value="KAF5894018.1"/>
    <property type="molecule type" value="Genomic_DNA"/>
</dbReference>
<sequence>PNTSHRSYQLAVVCLLMLVVFLLVAIAMLWVKLTTENDQLKTTYSNLTAEKIQFETSNKKVAEERDAFQRKRDELQRKLSSLGWSFFKSSIYYISKEEKNWNESRQDCQGKGADLVIINSREEQ</sequence>
<comment type="caution">
    <text evidence="2">The sequence shown here is derived from an EMBL/GenBank/DDBJ whole genome shotgun (WGS) entry which is preliminary data.</text>
</comment>
<evidence type="ECO:0000313" key="2">
    <source>
        <dbReference type="EMBL" id="KAF5894018.1"/>
    </source>
</evidence>
<dbReference type="OrthoDB" id="6337382at2759"/>
<evidence type="ECO:0000313" key="3">
    <source>
        <dbReference type="Proteomes" id="UP000727407"/>
    </source>
</evidence>
<proteinExistence type="predicted"/>
<name>A0A8J4X5L0_CLAMG</name>
<dbReference type="Proteomes" id="UP000727407">
    <property type="component" value="Unassembled WGS sequence"/>
</dbReference>
<keyword evidence="3" id="KW-1185">Reference proteome</keyword>
<feature type="non-terminal residue" evidence="2">
    <location>
        <position position="124"/>
    </location>
</feature>
<gene>
    <name evidence="2" type="ORF">DAT39_016268</name>
</gene>
<keyword evidence="1" id="KW-0812">Transmembrane</keyword>
<reference evidence="2" key="1">
    <citation type="submission" date="2020-07" db="EMBL/GenBank/DDBJ databases">
        <title>Clarias magur genome sequencing, assembly and annotation.</title>
        <authorList>
            <person name="Kushwaha B."/>
            <person name="Kumar R."/>
            <person name="Das P."/>
            <person name="Joshi C.G."/>
            <person name="Kumar D."/>
            <person name="Nagpure N.S."/>
            <person name="Pandey M."/>
            <person name="Agarwal S."/>
            <person name="Srivastava S."/>
            <person name="Singh M."/>
            <person name="Sahoo L."/>
            <person name="Jayasankar P."/>
            <person name="Meher P.K."/>
            <person name="Koringa P.G."/>
            <person name="Iquebal M.A."/>
            <person name="Das S.P."/>
            <person name="Bit A."/>
            <person name="Patnaik S."/>
            <person name="Patel N."/>
            <person name="Shah T.M."/>
            <person name="Hinsu A."/>
            <person name="Jena J.K."/>
        </authorList>
    </citation>
    <scope>NUCLEOTIDE SEQUENCE</scope>
    <source>
        <strain evidence="2">CIFAMagur01</strain>
        <tissue evidence="2">Testis</tissue>
    </source>
</reference>
<dbReference type="InterPro" id="IPR016186">
    <property type="entry name" value="C-type_lectin-like/link_sf"/>
</dbReference>
<dbReference type="InterPro" id="IPR016187">
    <property type="entry name" value="CTDL_fold"/>
</dbReference>
<keyword evidence="1" id="KW-1133">Transmembrane helix</keyword>
<dbReference type="SUPFAM" id="SSF56436">
    <property type="entry name" value="C-type lectin-like"/>
    <property type="match status" value="1"/>
</dbReference>